<feature type="compositionally biased region" description="Polar residues" evidence="2">
    <location>
        <begin position="337"/>
        <end position="347"/>
    </location>
</feature>
<feature type="compositionally biased region" description="Polar residues" evidence="2">
    <location>
        <begin position="293"/>
        <end position="322"/>
    </location>
</feature>
<reference evidence="3 4" key="1">
    <citation type="submission" date="2017-03" db="EMBL/GenBank/DDBJ databases">
        <title>An alternative strategy for trypanosome survival in the mammalian bloodstream revealed through genome and transcriptome analysis of the ubiquitous bovine parasite Trypanosoma (Megatrypanum) theileri.</title>
        <authorList>
            <person name="Kelly S."/>
            <person name="Ivens A."/>
            <person name="Mott A."/>
            <person name="O'Neill E."/>
            <person name="Emms D."/>
            <person name="Macleod O."/>
            <person name="Voorheis P."/>
            <person name="Matthews J."/>
            <person name="Matthews K."/>
            <person name="Carrington M."/>
        </authorList>
    </citation>
    <scope>NUCLEOTIDE SEQUENCE [LARGE SCALE GENOMIC DNA]</scope>
    <source>
        <strain evidence="3">Edinburgh</strain>
    </source>
</reference>
<dbReference type="EMBL" id="NBCO01000011">
    <property type="protein sequence ID" value="ORC89772.1"/>
    <property type="molecule type" value="Genomic_DNA"/>
</dbReference>
<feature type="region of interest" description="Disordered" evidence="2">
    <location>
        <begin position="256"/>
        <end position="428"/>
    </location>
</feature>
<dbReference type="GeneID" id="39984795"/>
<keyword evidence="1" id="KW-0175">Coiled coil</keyword>
<feature type="non-terminal residue" evidence="3">
    <location>
        <position position="1"/>
    </location>
</feature>
<evidence type="ECO:0000256" key="2">
    <source>
        <dbReference type="SAM" id="MobiDB-lite"/>
    </source>
</evidence>
<gene>
    <name evidence="3" type="ORF">TM35_000113060</name>
</gene>
<dbReference type="AlphaFoldDB" id="A0A1X0NYK2"/>
<name>A0A1X0NYK2_9TRYP</name>
<protein>
    <submittedName>
        <fullName evidence="3">Uncharacterized protein</fullName>
    </submittedName>
</protein>
<keyword evidence="4" id="KW-1185">Reference proteome</keyword>
<dbReference type="Proteomes" id="UP000192257">
    <property type="component" value="Unassembled WGS sequence"/>
</dbReference>
<feature type="coiled-coil region" evidence="1">
    <location>
        <begin position="73"/>
        <end position="103"/>
    </location>
</feature>
<evidence type="ECO:0000313" key="3">
    <source>
        <dbReference type="EMBL" id="ORC89772.1"/>
    </source>
</evidence>
<feature type="compositionally biased region" description="Low complexity" evidence="2">
    <location>
        <begin position="324"/>
        <end position="336"/>
    </location>
</feature>
<accession>A0A1X0NYK2</accession>
<proteinExistence type="predicted"/>
<comment type="caution">
    <text evidence="3">The sequence shown here is derived from an EMBL/GenBank/DDBJ whole genome shotgun (WGS) entry which is preliminary data.</text>
</comment>
<feature type="compositionally biased region" description="Low complexity" evidence="2">
    <location>
        <begin position="396"/>
        <end position="422"/>
    </location>
</feature>
<evidence type="ECO:0000313" key="4">
    <source>
        <dbReference type="Proteomes" id="UP000192257"/>
    </source>
</evidence>
<dbReference type="RefSeq" id="XP_028883838.1">
    <property type="nucleotide sequence ID" value="XM_029025015.1"/>
</dbReference>
<organism evidence="3 4">
    <name type="scientific">Trypanosoma theileri</name>
    <dbReference type="NCBI Taxonomy" id="67003"/>
    <lineage>
        <taxon>Eukaryota</taxon>
        <taxon>Discoba</taxon>
        <taxon>Euglenozoa</taxon>
        <taxon>Kinetoplastea</taxon>
        <taxon>Metakinetoplastina</taxon>
        <taxon>Trypanosomatida</taxon>
        <taxon>Trypanosomatidae</taxon>
        <taxon>Trypanosoma</taxon>
    </lineage>
</organism>
<feature type="compositionally biased region" description="Low complexity" evidence="2">
    <location>
        <begin position="348"/>
        <end position="382"/>
    </location>
</feature>
<evidence type="ECO:0000256" key="1">
    <source>
        <dbReference type="SAM" id="Coils"/>
    </source>
</evidence>
<dbReference type="VEuPathDB" id="TriTrypDB:TM35_000113060"/>
<feature type="compositionally biased region" description="Polar residues" evidence="2">
    <location>
        <begin position="383"/>
        <end position="395"/>
    </location>
</feature>
<sequence length="472" mass="48838">ALRVRPAGESEWLTCGAGSSVSACVKYADTCRQRIPRATTRTTIDTTTAGQPKAVMAHMGSPDSAIASRLLHNLSLSATADDVKKAKEEAEERQVKLNKSTTKLPADEAAEGVRSQGAHPAAIGETTLMPSAELPAGQTPNKDFDPYASPEVAVVSRFLLGLPSNASVEDVKKKESENKLKLAECKKESQGVDCEKPPAETSVASLVSRPFGSETSSVHPTMSQAQVQAQANTELGGENGANVSLRQKGGVLSDEAARGAAAAHGHEGGKLSLEVPPAVPDAHDAGAPGDHPTTPQIPTLNKNVDGTGQEVVSTVQRQQGETGASGAAASSDGISATQPNAVVGTTENNSSANMDSNNAITPNNEESSATNNSLTETSNESNAAESVVTNITNDAENTTSNEELTNATNTNTTTNTTTTTTFPPVPTTDPQISNIASTVQKNANADSSSISSSLWMRVPLLIVVTLACILVY</sequence>